<dbReference type="PANTHER" id="PTHR11384:SF59">
    <property type="entry name" value="LYSOSOMAL COBALAMIN TRANSPORTER ABCD4"/>
    <property type="match status" value="1"/>
</dbReference>
<keyword evidence="1" id="KW-0813">Transport</keyword>
<dbReference type="Pfam" id="PF00005">
    <property type="entry name" value="ABC_tran"/>
    <property type="match status" value="1"/>
</dbReference>
<dbReference type="InterPro" id="IPR050835">
    <property type="entry name" value="ABC_transporter_sub-D"/>
</dbReference>
<dbReference type="GO" id="GO:0016887">
    <property type="term" value="F:ATP hydrolysis activity"/>
    <property type="evidence" value="ECO:0007669"/>
    <property type="project" value="InterPro"/>
</dbReference>
<dbReference type="SUPFAM" id="SSF52540">
    <property type="entry name" value="P-loop containing nucleoside triphosphate hydrolases"/>
    <property type="match status" value="1"/>
</dbReference>
<comment type="caution">
    <text evidence="6">The sequence shown here is derived from an EMBL/GenBank/DDBJ whole genome shotgun (WGS) entry which is preliminary data.</text>
</comment>
<proteinExistence type="predicted"/>
<dbReference type="PANTHER" id="PTHR11384">
    <property type="entry name" value="ATP-BINDING CASSETTE, SUB-FAMILY D MEMBER"/>
    <property type="match status" value="1"/>
</dbReference>
<accession>A0A1B8PVW8</accession>
<evidence type="ECO:0000259" key="5">
    <source>
        <dbReference type="Pfam" id="PF00005"/>
    </source>
</evidence>
<evidence type="ECO:0000256" key="4">
    <source>
        <dbReference type="ARBA" id="ARBA00023136"/>
    </source>
</evidence>
<keyword evidence="3" id="KW-1133">Transmembrane helix</keyword>
<dbReference type="InterPro" id="IPR003439">
    <property type="entry name" value="ABC_transporter-like_ATP-bd"/>
</dbReference>
<dbReference type="Proteomes" id="UP000092607">
    <property type="component" value="Unassembled WGS sequence"/>
</dbReference>
<evidence type="ECO:0000313" key="7">
    <source>
        <dbReference type="Proteomes" id="UP000092607"/>
    </source>
</evidence>
<dbReference type="EMBL" id="LZMS01000096">
    <property type="protein sequence ID" value="OBX59944.1"/>
    <property type="molecule type" value="Genomic_DNA"/>
</dbReference>
<evidence type="ECO:0000313" key="6">
    <source>
        <dbReference type="EMBL" id="OBX59944.1"/>
    </source>
</evidence>
<evidence type="ECO:0000256" key="2">
    <source>
        <dbReference type="ARBA" id="ARBA00022692"/>
    </source>
</evidence>
<dbReference type="GO" id="GO:0005524">
    <property type="term" value="F:ATP binding"/>
    <property type="evidence" value="ECO:0007669"/>
    <property type="project" value="InterPro"/>
</dbReference>
<protein>
    <recommendedName>
        <fullName evidence="5">ABC transporter domain-containing protein</fullName>
    </recommendedName>
</protein>
<reference evidence="6 7" key="1">
    <citation type="submission" date="2016-06" db="EMBL/GenBank/DDBJ databases">
        <title>Draft genome of Moraxella lacunata CCUG 57757A.</title>
        <authorList>
            <person name="Salva-Serra F."/>
            <person name="Engstrom-Jakobsson H."/>
            <person name="Thorell K."/>
            <person name="Gonzales-Siles L."/>
            <person name="Karlsson R."/>
            <person name="Boulund F."/>
            <person name="Engstrand L."/>
            <person name="Kristiansson E."/>
            <person name="Moore E."/>
        </authorList>
    </citation>
    <scope>NUCLEOTIDE SEQUENCE [LARGE SCALE GENOMIC DNA]</scope>
    <source>
        <strain evidence="6 7">CCUG 57757A</strain>
    </source>
</reference>
<evidence type="ECO:0000256" key="3">
    <source>
        <dbReference type="ARBA" id="ARBA00022989"/>
    </source>
</evidence>
<keyword evidence="4" id="KW-0472">Membrane</keyword>
<sequence length="95" mass="10747">MVDKLHHEENWTQKLSLGEQQRLAMARVLLHRPSVVFLDEATASMDEGLENAMYGLLMSLPNTTLISVGHRSTLLKYHDTKLEVMGDGAWQVTKI</sequence>
<feature type="domain" description="ABC transporter" evidence="5">
    <location>
        <begin position="12"/>
        <end position="43"/>
    </location>
</feature>
<dbReference type="Gene3D" id="3.40.50.300">
    <property type="entry name" value="P-loop containing nucleotide triphosphate hydrolases"/>
    <property type="match status" value="1"/>
</dbReference>
<organism evidence="6 7">
    <name type="scientific">Moraxella lacunata</name>
    <dbReference type="NCBI Taxonomy" id="477"/>
    <lineage>
        <taxon>Bacteria</taxon>
        <taxon>Pseudomonadati</taxon>
        <taxon>Pseudomonadota</taxon>
        <taxon>Gammaproteobacteria</taxon>
        <taxon>Moraxellales</taxon>
        <taxon>Moraxellaceae</taxon>
        <taxon>Moraxella</taxon>
    </lineage>
</organism>
<gene>
    <name evidence="6" type="ORF">A9309_10525</name>
</gene>
<name>A0A1B8PVW8_MORLA</name>
<dbReference type="AlphaFoldDB" id="A0A1B8PVW8"/>
<evidence type="ECO:0000256" key="1">
    <source>
        <dbReference type="ARBA" id="ARBA00022448"/>
    </source>
</evidence>
<dbReference type="InterPro" id="IPR027417">
    <property type="entry name" value="P-loop_NTPase"/>
</dbReference>
<dbReference type="GO" id="GO:0005886">
    <property type="term" value="C:plasma membrane"/>
    <property type="evidence" value="ECO:0007669"/>
    <property type="project" value="TreeGrafter"/>
</dbReference>
<keyword evidence="2" id="KW-0812">Transmembrane</keyword>